<evidence type="ECO:0000313" key="2">
    <source>
        <dbReference type="EMBL" id="BAM79933.1"/>
    </source>
</evidence>
<protein>
    <submittedName>
        <fullName evidence="2">Uncharacterized protein</fullName>
    </submittedName>
</protein>
<feature type="region of interest" description="Disordered" evidence="1">
    <location>
        <begin position="141"/>
        <end position="162"/>
    </location>
</feature>
<proteinExistence type="predicted"/>
<reference evidence="2 3" key="1">
    <citation type="journal article" date="2004" name="Nature">
        <title>Genome sequence of the ultrasmall unicellular red alga Cyanidioschyzon merolae 10D.</title>
        <authorList>
            <person name="Matsuzaki M."/>
            <person name="Misumi O."/>
            <person name="Shin-i T."/>
            <person name="Maruyama S."/>
            <person name="Takahara M."/>
            <person name="Miyagishima S."/>
            <person name="Mori T."/>
            <person name="Nishida K."/>
            <person name="Yagisawa F."/>
            <person name="Nishida K."/>
            <person name="Yoshida Y."/>
            <person name="Nishimura Y."/>
            <person name="Nakao S."/>
            <person name="Kobayashi T."/>
            <person name="Momoyama Y."/>
            <person name="Higashiyama T."/>
            <person name="Minoda A."/>
            <person name="Sano M."/>
            <person name="Nomoto H."/>
            <person name="Oishi K."/>
            <person name="Hayashi H."/>
            <person name="Ohta F."/>
            <person name="Nishizaka S."/>
            <person name="Haga S."/>
            <person name="Miura S."/>
            <person name="Morishita T."/>
            <person name="Kabeya Y."/>
            <person name="Terasawa K."/>
            <person name="Suzuki Y."/>
            <person name="Ishii Y."/>
            <person name="Asakawa S."/>
            <person name="Takano H."/>
            <person name="Ohta N."/>
            <person name="Kuroiwa H."/>
            <person name="Tanaka K."/>
            <person name="Shimizu N."/>
            <person name="Sugano S."/>
            <person name="Sato N."/>
            <person name="Nozaki H."/>
            <person name="Ogasawara N."/>
            <person name="Kohara Y."/>
            <person name="Kuroiwa T."/>
        </authorList>
    </citation>
    <scope>NUCLEOTIDE SEQUENCE [LARGE SCALE GENOMIC DNA]</scope>
    <source>
        <strain evidence="2 3">10D</strain>
    </source>
</reference>
<dbReference type="AlphaFoldDB" id="M1VGS5"/>
<evidence type="ECO:0000313" key="3">
    <source>
        <dbReference type="Proteomes" id="UP000007014"/>
    </source>
</evidence>
<dbReference type="Proteomes" id="UP000007014">
    <property type="component" value="Chromosome 9"/>
</dbReference>
<dbReference type="EMBL" id="AP006491">
    <property type="protein sequence ID" value="BAM79933.1"/>
    <property type="molecule type" value="Genomic_DNA"/>
</dbReference>
<organism evidence="2 3">
    <name type="scientific">Cyanidioschyzon merolae (strain NIES-3377 / 10D)</name>
    <name type="common">Unicellular red alga</name>
    <dbReference type="NCBI Taxonomy" id="280699"/>
    <lineage>
        <taxon>Eukaryota</taxon>
        <taxon>Rhodophyta</taxon>
        <taxon>Bangiophyceae</taxon>
        <taxon>Cyanidiales</taxon>
        <taxon>Cyanidiaceae</taxon>
        <taxon>Cyanidioschyzon</taxon>
    </lineage>
</organism>
<dbReference type="RefSeq" id="XP_005536219.1">
    <property type="nucleotide sequence ID" value="XM_005536162.1"/>
</dbReference>
<dbReference type="OrthoDB" id="10647830at2759"/>
<dbReference type="KEGG" id="cme:CYME_CMI021C"/>
<evidence type="ECO:0000256" key="1">
    <source>
        <dbReference type="SAM" id="MobiDB-lite"/>
    </source>
</evidence>
<sequence length="355" mass="39186">MMHLGAHQSDAYLGWLPPNLSLRDLDGYTVADCSALLAPRGGRLVLTPAESSNASASSNKIVQAEINVESRRHATLRWASLDEASTSELLLGAVHGSVKFWICDEARQTTSSSAEQPFVSNGSGTAQVTERQLRVLMDREPTQLGARGNHVSGEQSGRATTEAHLRATCPATLSSPVESDTQLPPEECARWRFLRKQARERLEHFTTKTNVTASAERHVHEQAPTQRQSTPSKTLQAQGATSVPESSSNDDDGDDDDAVPQQAEHSICEESLVPFDASMHLRTKYIKKYRRKPAKYARKILKRPQAYLLQANWLPVAAEDRSEITALRMGTRVDDHNRVDGAVLVREMPTPSTTW</sequence>
<dbReference type="Gramene" id="CMI021CT">
    <property type="protein sequence ID" value="CMI021CT"/>
    <property type="gene ID" value="CMI021C"/>
</dbReference>
<feature type="region of interest" description="Disordered" evidence="1">
    <location>
        <begin position="206"/>
        <end position="269"/>
    </location>
</feature>
<name>M1VGS5_CYAM1</name>
<keyword evidence="3" id="KW-1185">Reference proteome</keyword>
<accession>M1VGS5</accession>
<feature type="compositionally biased region" description="Polar residues" evidence="1">
    <location>
        <begin position="223"/>
        <end position="247"/>
    </location>
</feature>
<gene>
    <name evidence="2" type="ORF">CYME_CMI021C</name>
</gene>
<dbReference type="HOGENOM" id="CLU_781587_0_0_1"/>
<feature type="compositionally biased region" description="Acidic residues" evidence="1">
    <location>
        <begin position="248"/>
        <end position="258"/>
    </location>
</feature>
<dbReference type="GeneID" id="16993849"/>
<reference evidence="2 3" key="2">
    <citation type="journal article" date="2007" name="BMC Biol.">
        <title>A 100%-complete sequence reveals unusually simple genomic features in the hot-spring red alga Cyanidioschyzon merolae.</title>
        <authorList>
            <person name="Nozaki H."/>
            <person name="Takano H."/>
            <person name="Misumi O."/>
            <person name="Terasawa K."/>
            <person name="Matsuzaki M."/>
            <person name="Maruyama S."/>
            <person name="Nishida K."/>
            <person name="Yagisawa F."/>
            <person name="Yoshida Y."/>
            <person name="Fujiwara T."/>
            <person name="Takio S."/>
            <person name="Tamura K."/>
            <person name="Chung S.J."/>
            <person name="Nakamura S."/>
            <person name="Kuroiwa H."/>
            <person name="Tanaka K."/>
            <person name="Sato N."/>
            <person name="Kuroiwa T."/>
        </authorList>
    </citation>
    <scope>NUCLEOTIDE SEQUENCE [LARGE SCALE GENOMIC DNA]</scope>
    <source>
        <strain evidence="2 3">10D</strain>
    </source>
</reference>